<name>A0A8J6PKC9_9FLAO</name>
<feature type="chain" id="PRO_5035145361" evidence="1">
    <location>
        <begin position="27"/>
        <end position="204"/>
    </location>
</feature>
<evidence type="ECO:0000313" key="2">
    <source>
        <dbReference type="EMBL" id="MBC9813154.1"/>
    </source>
</evidence>
<evidence type="ECO:0000256" key="1">
    <source>
        <dbReference type="SAM" id="SignalP"/>
    </source>
</evidence>
<keyword evidence="3" id="KW-1185">Reference proteome</keyword>
<proteinExistence type="predicted"/>
<dbReference type="EMBL" id="JACVEL010000008">
    <property type="protein sequence ID" value="MBC9813154.1"/>
    <property type="molecule type" value="Genomic_DNA"/>
</dbReference>
<dbReference type="RefSeq" id="WP_216714406.1">
    <property type="nucleotide sequence ID" value="NZ_JACVEL010000008.1"/>
</dbReference>
<keyword evidence="1" id="KW-0732">Signal</keyword>
<sequence length="204" mass="23483">MNVSTTLSRFILFFVIAIISCRFTSAQDETGEKTPGPYYIKDLSGTIHHYDKIKLIMSRYHCYEGEVVVKIYPYKEVLSGFTGFDGRQFLFGNIKKGALVKGRKKYMIEVNDHGKMILSYTTSNATVSYYGSSTAYYVCINNKVTRVPILAKNISGWENIFTGCPGYESIIKDFNSRKMEEYWGVQEIISALSSVYYRDYFEEY</sequence>
<comment type="caution">
    <text evidence="2">The sequence shown here is derived from an EMBL/GenBank/DDBJ whole genome shotgun (WGS) entry which is preliminary data.</text>
</comment>
<evidence type="ECO:0000313" key="3">
    <source>
        <dbReference type="Proteomes" id="UP000652681"/>
    </source>
</evidence>
<reference evidence="2" key="1">
    <citation type="submission" date="2020-09" db="EMBL/GenBank/DDBJ databases">
        <title>Taishania pollutisoli gen. nov., sp. nov., Isolated from Tetrabromobisphenol A-Contaminated Soil.</title>
        <authorList>
            <person name="Chen Q."/>
        </authorList>
    </citation>
    <scope>NUCLEOTIDE SEQUENCE</scope>
    <source>
        <strain evidence="2">CZZ-1</strain>
    </source>
</reference>
<dbReference type="Proteomes" id="UP000652681">
    <property type="component" value="Unassembled WGS sequence"/>
</dbReference>
<accession>A0A8J6PKC9</accession>
<dbReference type="AlphaFoldDB" id="A0A8J6PKC9"/>
<feature type="signal peptide" evidence="1">
    <location>
        <begin position="1"/>
        <end position="26"/>
    </location>
</feature>
<gene>
    <name evidence="2" type="ORF">H9Y05_11820</name>
</gene>
<protein>
    <submittedName>
        <fullName evidence="2">Uncharacterized protein</fullName>
    </submittedName>
</protein>
<organism evidence="2 3">
    <name type="scientific">Taishania pollutisoli</name>
    <dbReference type="NCBI Taxonomy" id="2766479"/>
    <lineage>
        <taxon>Bacteria</taxon>
        <taxon>Pseudomonadati</taxon>
        <taxon>Bacteroidota</taxon>
        <taxon>Flavobacteriia</taxon>
        <taxon>Flavobacteriales</taxon>
        <taxon>Crocinitomicaceae</taxon>
        <taxon>Taishania</taxon>
    </lineage>
</organism>